<keyword evidence="1" id="KW-0378">Hydrolase</keyword>
<dbReference type="RefSeq" id="WP_172276719.1">
    <property type="nucleotide sequence ID" value="NZ_CASGMU010000017.1"/>
</dbReference>
<dbReference type="Gene3D" id="2.60.120.1620">
    <property type="match status" value="1"/>
</dbReference>
<evidence type="ECO:0000259" key="2">
    <source>
        <dbReference type="Pfam" id="PF17829"/>
    </source>
</evidence>
<dbReference type="InterPro" id="IPR042301">
    <property type="entry name" value="GH115_sf"/>
</dbReference>
<feature type="domain" description="Gylcosyl hydrolase 115 C-terminal" evidence="2">
    <location>
        <begin position="657"/>
        <end position="825"/>
    </location>
</feature>
<evidence type="ECO:0000313" key="3">
    <source>
        <dbReference type="EMBL" id="NPD92967.1"/>
    </source>
</evidence>
<evidence type="ECO:0000313" key="4">
    <source>
        <dbReference type="Proteomes" id="UP000714420"/>
    </source>
</evidence>
<dbReference type="Gene3D" id="3.30.379.10">
    <property type="entry name" value="Chitobiase/beta-hexosaminidase domain 2-like"/>
    <property type="match status" value="1"/>
</dbReference>
<dbReference type="InterPro" id="IPR031924">
    <property type="entry name" value="GH115"/>
</dbReference>
<dbReference type="Gene3D" id="3.20.20.520">
    <property type="entry name" value="Glycosyl hydrolase family 115"/>
    <property type="match status" value="1"/>
</dbReference>
<dbReference type="Proteomes" id="UP000714420">
    <property type="component" value="Unassembled WGS sequence"/>
</dbReference>
<accession>A0ABX2ARV0</accession>
<organism evidence="3 4">
    <name type="scientific">Xylanibacter muris</name>
    <dbReference type="NCBI Taxonomy" id="2736290"/>
    <lineage>
        <taxon>Bacteria</taxon>
        <taxon>Pseudomonadati</taxon>
        <taxon>Bacteroidota</taxon>
        <taxon>Bacteroidia</taxon>
        <taxon>Bacteroidales</taxon>
        <taxon>Prevotellaceae</taxon>
        <taxon>Xylanibacter</taxon>
    </lineage>
</organism>
<dbReference type="InterPro" id="IPR029018">
    <property type="entry name" value="Hex-like_dom2"/>
</dbReference>
<dbReference type="PANTHER" id="PTHR37842:SF2">
    <property type="entry name" value="GYLCOSYL HYDROLASE 115 C-TERMINAL DOMAIN-CONTAINING PROTEIN"/>
    <property type="match status" value="1"/>
</dbReference>
<keyword evidence="4" id="KW-1185">Reference proteome</keyword>
<comment type="caution">
    <text evidence="3">The sequence shown here is derived from an EMBL/GenBank/DDBJ whole genome shotgun (WGS) entry which is preliminary data.</text>
</comment>
<dbReference type="EMBL" id="JABKKF010000013">
    <property type="protein sequence ID" value="NPD92967.1"/>
    <property type="molecule type" value="Genomic_DNA"/>
</dbReference>
<dbReference type="Gene3D" id="1.20.58.2150">
    <property type="match status" value="1"/>
</dbReference>
<dbReference type="InterPro" id="IPR041437">
    <property type="entry name" value="GH115_C"/>
</dbReference>
<dbReference type="Pfam" id="PF15979">
    <property type="entry name" value="Glyco_hydro_115"/>
    <property type="match status" value="1"/>
</dbReference>
<gene>
    <name evidence="3" type="ORF">HPS56_11570</name>
</gene>
<sequence>MKRLTVFIFLLTNIIFGFAAGRFISFSSSDGDVLSLNGATVGCDAGEHKSVRMAMENLLGDMEKVTGVRPSSTSGMPTVLIGTVGVNSQIDKWVKQGKLADLKGKNEKYIIKTIDGQLVIAGSDKRGTVYGIYELSQQIGVSPWYYWADVPVERHADLYVIKGEYTDGEPAVRYRGLFLNDEAPCLTSWVKNTFGTNYGDHRFYEKVYELILRLKGNFLWPAMWGWAFYADDPENSRLADDMGIIIGTSHHEPMGRNHQEWARKRRQYGAWNYQTNQKVLDQFFTEGIERIKNTDDIVTIGMRGDGDEAMSEEADTKLLERIVENQRKIISKVTGKPASKTPQVWALYKEVLDYYDKGMRVPDDVIMLLCDDNWGNVRRVPNANERKHKGGWGLYYHVDYVGAPRNSKWINATPTQNMWEQLSLAHQNGLDRLWILNVGDLKPMEYPITLFMDMAWNPDVIKTVSYAGETVADVAAHTREFCRRQFGELQADEAARILNLCCKYNGRSTAEMLDATTYNLASGEWKRVADDYMRLEAEALRQYITLDSRYRDAYNELILFPVQAMANLHQMYYAQAMNNSLYKNNDPEANLWADRTVAAFRRDSMLCAAYNNDIAGGKWRGMMIQKHIGYKSWDDNFRADILPEVYRIEPACGGFVFESKNGYVAIEAGHYFSSKASDGTEWVFIPDMGRTLGAMSLMPYDKPAEGASLTYRFRLDKAVDDDAVLHVVVKSTLDYLNKGGLLYTVSIDGGKPQTVNFNSRLNEHPDNIYSIYYPTVARRVVESKVSIGKLGDGEHTITFAPKDPAIVLEKLVVNFGGYSPGYLFGEESPHFRK</sequence>
<name>A0ABX2ARV0_9BACT</name>
<proteinExistence type="predicted"/>
<dbReference type="Pfam" id="PF17829">
    <property type="entry name" value="GH115_C"/>
    <property type="match status" value="1"/>
</dbReference>
<protein>
    <submittedName>
        <fullName evidence="3">Glycosyhydrolase</fullName>
    </submittedName>
</protein>
<dbReference type="PANTHER" id="PTHR37842">
    <property type="match status" value="1"/>
</dbReference>
<evidence type="ECO:0000256" key="1">
    <source>
        <dbReference type="ARBA" id="ARBA00022801"/>
    </source>
</evidence>
<dbReference type="SUPFAM" id="SSF55545">
    <property type="entry name" value="beta-N-acetylhexosaminidase-like domain"/>
    <property type="match status" value="1"/>
</dbReference>
<reference evidence="3 4" key="1">
    <citation type="submission" date="2020-05" db="EMBL/GenBank/DDBJ databases">
        <title>Distinct polysaccharide utilization as determinants for interspecies competition between intestinal Prevotella spp.</title>
        <authorList>
            <person name="Galvez E.J.C."/>
            <person name="Iljazovic A."/>
            <person name="Strowig T."/>
        </authorList>
    </citation>
    <scope>NUCLEOTIDE SEQUENCE [LARGE SCALE GENOMIC DNA]</scope>
    <source>
        <strain evidence="3 4">PMUR</strain>
    </source>
</reference>